<dbReference type="EMBL" id="CAVLGL010000046">
    <property type="protein sequence ID" value="CAK1582750.1"/>
    <property type="molecule type" value="Genomic_DNA"/>
</dbReference>
<reference evidence="8 9" key="1">
    <citation type="submission" date="2023-11" db="EMBL/GenBank/DDBJ databases">
        <authorList>
            <person name="Hedman E."/>
            <person name="Englund M."/>
            <person name="Stromberg M."/>
            <person name="Nyberg Akerstrom W."/>
            <person name="Nylinder S."/>
            <person name="Jareborg N."/>
            <person name="Kallberg Y."/>
            <person name="Kronander E."/>
        </authorList>
    </citation>
    <scope>NUCLEOTIDE SEQUENCE [LARGE SCALE GENOMIC DNA]</scope>
</reference>
<evidence type="ECO:0000259" key="7">
    <source>
        <dbReference type="PROSITE" id="PS50240"/>
    </source>
</evidence>
<dbReference type="SMART" id="SM00020">
    <property type="entry name" value="Tryp_SPc"/>
    <property type="match status" value="1"/>
</dbReference>
<sequence>MKLLLVLVGIFAFANARSFQPEIPEYNTAYGYLKNYGIPAAERIRKAEEEYLNGHVRIVGGSAARLGQFPWQAGLISDIVGTSGNGVCGGSLISASSVLTAAHCWYDGQNQGWRFTVVLGSITLFSGGTRLQSTQVVVHNNWNPSMVRNDVAVIRLPRNVALSNTIAVIALPSGSEVNDNFVGVTATASGFGLTRDNGQISSNQVLSHVSLTVITNSVCQRSFPLIVQSSNICTSGAGGVGTCQGDSGGPLITVKNNRPILIGVTSFGSARGCERNQPAAFARVTSFLSFIRQHM</sequence>
<proteinExistence type="predicted"/>
<dbReference type="InterPro" id="IPR001314">
    <property type="entry name" value="Peptidase_S1A"/>
</dbReference>
<dbReference type="InterPro" id="IPR018114">
    <property type="entry name" value="TRYPSIN_HIS"/>
</dbReference>
<comment type="caution">
    <text evidence="8">The sequence shown here is derived from an EMBL/GenBank/DDBJ whole genome shotgun (WGS) entry which is preliminary data.</text>
</comment>
<dbReference type="PANTHER" id="PTHR24252:SF7">
    <property type="entry name" value="HYALIN"/>
    <property type="match status" value="1"/>
</dbReference>
<dbReference type="InterPro" id="IPR009003">
    <property type="entry name" value="Peptidase_S1_PA"/>
</dbReference>
<dbReference type="Proteomes" id="UP001314205">
    <property type="component" value="Unassembled WGS sequence"/>
</dbReference>
<keyword evidence="4" id="KW-1015">Disulfide bond</keyword>
<dbReference type="PROSITE" id="PS00135">
    <property type="entry name" value="TRYPSIN_SER"/>
    <property type="match status" value="1"/>
</dbReference>
<evidence type="ECO:0000313" key="8">
    <source>
        <dbReference type="EMBL" id="CAK1582750.1"/>
    </source>
</evidence>
<keyword evidence="6" id="KW-0732">Signal</keyword>
<protein>
    <recommendedName>
        <fullName evidence="7">Peptidase S1 domain-containing protein</fullName>
    </recommendedName>
</protein>
<evidence type="ECO:0000256" key="4">
    <source>
        <dbReference type="ARBA" id="ARBA00023157"/>
    </source>
</evidence>
<dbReference type="InterPro" id="IPR001254">
    <property type="entry name" value="Trypsin_dom"/>
</dbReference>
<dbReference type="GO" id="GO:0006508">
    <property type="term" value="P:proteolysis"/>
    <property type="evidence" value="ECO:0007669"/>
    <property type="project" value="UniProtKB-KW"/>
</dbReference>
<accession>A0AAV1KIV9</accession>
<keyword evidence="9" id="KW-1185">Reference proteome</keyword>
<keyword evidence="1 5" id="KW-0645">Protease</keyword>
<feature type="signal peptide" evidence="6">
    <location>
        <begin position="1"/>
        <end position="16"/>
    </location>
</feature>
<dbReference type="Pfam" id="PF00089">
    <property type="entry name" value="Trypsin"/>
    <property type="match status" value="1"/>
</dbReference>
<dbReference type="InterPro" id="IPR043504">
    <property type="entry name" value="Peptidase_S1_PA_chymotrypsin"/>
</dbReference>
<feature type="domain" description="Peptidase S1" evidence="7">
    <location>
        <begin position="58"/>
        <end position="295"/>
    </location>
</feature>
<evidence type="ECO:0000256" key="1">
    <source>
        <dbReference type="ARBA" id="ARBA00022670"/>
    </source>
</evidence>
<dbReference type="FunFam" id="2.40.10.10:FF:000034">
    <property type="entry name" value="Eupolytin"/>
    <property type="match status" value="1"/>
</dbReference>
<evidence type="ECO:0000256" key="5">
    <source>
        <dbReference type="RuleBase" id="RU363034"/>
    </source>
</evidence>
<evidence type="ECO:0000256" key="6">
    <source>
        <dbReference type="SAM" id="SignalP"/>
    </source>
</evidence>
<evidence type="ECO:0000256" key="2">
    <source>
        <dbReference type="ARBA" id="ARBA00022801"/>
    </source>
</evidence>
<keyword evidence="2 5" id="KW-0378">Hydrolase</keyword>
<dbReference type="SUPFAM" id="SSF50494">
    <property type="entry name" value="Trypsin-like serine proteases"/>
    <property type="match status" value="1"/>
</dbReference>
<dbReference type="Gene3D" id="2.40.10.10">
    <property type="entry name" value="Trypsin-like serine proteases"/>
    <property type="match status" value="3"/>
</dbReference>
<dbReference type="PRINTS" id="PR00722">
    <property type="entry name" value="CHYMOTRYPSIN"/>
</dbReference>
<dbReference type="PROSITE" id="PS00134">
    <property type="entry name" value="TRYPSIN_HIS"/>
    <property type="match status" value="1"/>
</dbReference>
<evidence type="ECO:0000313" key="9">
    <source>
        <dbReference type="Proteomes" id="UP001314205"/>
    </source>
</evidence>
<gene>
    <name evidence="8" type="ORF">PARMNEM_LOCUS4243</name>
</gene>
<dbReference type="CDD" id="cd00190">
    <property type="entry name" value="Tryp_SPc"/>
    <property type="match status" value="1"/>
</dbReference>
<feature type="chain" id="PRO_5043438251" description="Peptidase S1 domain-containing protein" evidence="6">
    <location>
        <begin position="17"/>
        <end position="295"/>
    </location>
</feature>
<organism evidence="8 9">
    <name type="scientific">Parnassius mnemosyne</name>
    <name type="common">clouded apollo</name>
    <dbReference type="NCBI Taxonomy" id="213953"/>
    <lineage>
        <taxon>Eukaryota</taxon>
        <taxon>Metazoa</taxon>
        <taxon>Ecdysozoa</taxon>
        <taxon>Arthropoda</taxon>
        <taxon>Hexapoda</taxon>
        <taxon>Insecta</taxon>
        <taxon>Pterygota</taxon>
        <taxon>Neoptera</taxon>
        <taxon>Endopterygota</taxon>
        <taxon>Lepidoptera</taxon>
        <taxon>Glossata</taxon>
        <taxon>Ditrysia</taxon>
        <taxon>Papilionoidea</taxon>
        <taxon>Papilionidae</taxon>
        <taxon>Parnassiinae</taxon>
        <taxon>Parnassini</taxon>
        <taxon>Parnassius</taxon>
        <taxon>Driopa</taxon>
    </lineage>
</organism>
<evidence type="ECO:0000256" key="3">
    <source>
        <dbReference type="ARBA" id="ARBA00022825"/>
    </source>
</evidence>
<keyword evidence="3 5" id="KW-0720">Serine protease</keyword>
<dbReference type="InterPro" id="IPR033116">
    <property type="entry name" value="TRYPSIN_SER"/>
</dbReference>
<dbReference type="AlphaFoldDB" id="A0AAV1KIV9"/>
<name>A0AAV1KIV9_9NEOP</name>
<dbReference type="GO" id="GO:0004252">
    <property type="term" value="F:serine-type endopeptidase activity"/>
    <property type="evidence" value="ECO:0007669"/>
    <property type="project" value="InterPro"/>
</dbReference>
<dbReference type="PROSITE" id="PS50240">
    <property type="entry name" value="TRYPSIN_DOM"/>
    <property type="match status" value="1"/>
</dbReference>
<dbReference type="PANTHER" id="PTHR24252">
    <property type="entry name" value="ACROSIN-RELATED"/>
    <property type="match status" value="1"/>
</dbReference>